<dbReference type="Proteomes" id="UP000828048">
    <property type="component" value="Chromosome 9"/>
</dbReference>
<evidence type="ECO:0000313" key="1">
    <source>
        <dbReference type="EMBL" id="KAH7866390.1"/>
    </source>
</evidence>
<protein>
    <submittedName>
        <fullName evidence="1">Uncharacterized protein</fullName>
    </submittedName>
</protein>
<proteinExistence type="predicted"/>
<gene>
    <name evidence="1" type="ORF">Vadar_019743</name>
</gene>
<comment type="caution">
    <text evidence="1">The sequence shown here is derived from an EMBL/GenBank/DDBJ whole genome shotgun (WGS) entry which is preliminary data.</text>
</comment>
<accession>A0ACB7ZMQ8</accession>
<reference evidence="1 2" key="1">
    <citation type="journal article" date="2021" name="Hortic Res">
        <title>High-quality reference genome and annotation aids understanding of berry development for evergreen blueberry (Vaccinium darrowii).</title>
        <authorList>
            <person name="Yu J."/>
            <person name="Hulse-Kemp A.M."/>
            <person name="Babiker E."/>
            <person name="Staton M."/>
        </authorList>
    </citation>
    <scope>NUCLEOTIDE SEQUENCE [LARGE SCALE GENOMIC DNA]</scope>
    <source>
        <strain evidence="2">cv. NJ 8807/NJ 8810</strain>
        <tissue evidence="1">Young leaf</tissue>
    </source>
</reference>
<organism evidence="1 2">
    <name type="scientific">Vaccinium darrowii</name>
    <dbReference type="NCBI Taxonomy" id="229202"/>
    <lineage>
        <taxon>Eukaryota</taxon>
        <taxon>Viridiplantae</taxon>
        <taxon>Streptophyta</taxon>
        <taxon>Embryophyta</taxon>
        <taxon>Tracheophyta</taxon>
        <taxon>Spermatophyta</taxon>
        <taxon>Magnoliopsida</taxon>
        <taxon>eudicotyledons</taxon>
        <taxon>Gunneridae</taxon>
        <taxon>Pentapetalae</taxon>
        <taxon>asterids</taxon>
        <taxon>Ericales</taxon>
        <taxon>Ericaceae</taxon>
        <taxon>Vaccinioideae</taxon>
        <taxon>Vaccinieae</taxon>
        <taxon>Vaccinium</taxon>
    </lineage>
</organism>
<evidence type="ECO:0000313" key="2">
    <source>
        <dbReference type="Proteomes" id="UP000828048"/>
    </source>
</evidence>
<sequence length="299" mass="33889">MKKVDSLVLKGSKGIGNPSILGIEETRLPDDLVRKTTMGEVKSPRNGIDTKREAEAANIVGETGIQENPRDGRERKGEMGVCDIGVQESRNGDNEGRERKMTGEVENPRSKETPPDDDCCSICFGDFEIPCKTNCGHWFCARCILMLWNYGRALQSCKCPICARRICKLTPEASLSLRREEEVVEALKKVERYNRLYVGGSRGLVMKVHELPLLLRRCFGEMIDPSRLRFNYYMARLIALLLAIFYEFCGFDFLPTGRLGAIRVFQYSAFAIVILLLAIGLVHRLILHIRVRRLAAFRQ</sequence>
<keyword evidence="2" id="KW-1185">Reference proteome</keyword>
<dbReference type="EMBL" id="CM037159">
    <property type="protein sequence ID" value="KAH7866390.1"/>
    <property type="molecule type" value="Genomic_DNA"/>
</dbReference>
<name>A0ACB7ZMQ8_9ERIC</name>